<reference evidence="1 2" key="1">
    <citation type="journal article" date="2020" name="ISME J.">
        <title>Comparative genomics reveals insights into cyanobacterial evolution and habitat adaptation.</title>
        <authorList>
            <person name="Chen M.Y."/>
            <person name="Teng W.K."/>
            <person name="Zhao L."/>
            <person name="Hu C.X."/>
            <person name="Zhou Y.K."/>
            <person name="Han B.P."/>
            <person name="Song L.R."/>
            <person name="Shu W.S."/>
        </authorList>
    </citation>
    <scope>NUCLEOTIDE SEQUENCE [LARGE SCALE GENOMIC DNA]</scope>
    <source>
        <strain evidence="1 2">FACHB-1370</strain>
    </source>
</reference>
<keyword evidence="2" id="KW-1185">Reference proteome</keyword>
<proteinExistence type="predicted"/>
<evidence type="ECO:0000313" key="1">
    <source>
        <dbReference type="EMBL" id="MBD2547929.1"/>
    </source>
</evidence>
<gene>
    <name evidence="1" type="ORF">H6G72_29745</name>
</gene>
<dbReference type="Proteomes" id="UP000641954">
    <property type="component" value="Unassembled WGS sequence"/>
</dbReference>
<sequence length="93" mass="10326">MKNIKLNQLSEQVLLANNEALSVEHNGKLLGYFYPASLQPVEVDAVWERLDQVLAQAVAESGIDREALIDALDPSQPFPFEENSQLITDSSEI</sequence>
<evidence type="ECO:0000313" key="2">
    <source>
        <dbReference type="Proteomes" id="UP000641954"/>
    </source>
</evidence>
<name>A0ABR8EM86_9CYAN</name>
<organism evidence="1 2">
    <name type="scientific">Planktothricoides raciborskii FACHB-1370</name>
    <dbReference type="NCBI Taxonomy" id="2949576"/>
    <lineage>
        <taxon>Bacteria</taxon>
        <taxon>Bacillati</taxon>
        <taxon>Cyanobacteriota</taxon>
        <taxon>Cyanophyceae</taxon>
        <taxon>Oscillatoriophycideae</taxon>
        <taxon>Oscillatoriales</taxon>
        <taxon>Oscillatoriaceae</taxon>
        <taxon>Planktothricoides</taxon>
    </lineage>
</organism>
<dbReference type="EMBL" id="JACJSK010000112">
    <property type="protein sequence ID" value="MBD2547929.1"/>
    <property type="molecule type" value="Genomic_DNA"/>
</dbReference>
<dbReference type="RefSeq" id="WP_054469043.1">
    <property type="nucleotide sequence ID" value="NZ_JACJSK010000112.1"/>
</dbReference>
<comment type="caution">
    <text evidence="1">The sequence shown here is derived from an EMBL/GenBank/DDBJ whole genome shotgun (WGS) entry which is preliminary data.</text>
</comment>
<protein>
    <submittedName>
        <fullName evidence="1">Uncharacterized protein</fullName>
    </submittedName>
</protein>
<accession>A0ABR8EM86</accession>